<dbReference type="PANTHER" id="PTHR30619">
    <property type="entry name" value="DNA INTERNALIZATION/COMPETENCE PROTEIN COMEC/REC2"/>
    <property type="match status" value="1"/>
</dbReference>
<feature type="transmembrane region" description="Helical" evidence="6">
    <location>
        <begin position="356"/>
        <end position="387"/>
    </location>
</feature>
<evidence type="ECO:0000313" key="9">
    <source>
        <dbReference type="EMBL" id="RGD75568.1"/>
    </source>
</evidence>
<feature type="transmembrane region" description="Helical" evidence="6">
    <location>
        <begin position="308"/>
        <end position="336"/>
    </location>
</feature>
<dbReference type="GO" id="GO:0005886">
    <property type="term" value="C:plasma membrane"/>
    <property type="evidence" value="ECO:0007669"/>
    <property type="project" value="UniProtKB-SubCell"/>
</dbReference>
<feature type="transmembrane region" description="Helical" evidence="6">
    <location>
        <begin position="434"/>
        <end position="458"/>
    </location>
</feature>
<keyword evidence="2" id="KW-1003">Cell membrane</keyword>
<dbReference type="Pfam" id="PF13567">
    <property type="entry name" value="DUF4131"/>
    <property type="match status" value="1"/>
</dbReference>
<dbReference type="EMBL" id="QUSM01000002">
    <property type="protein sequence ID" value="RGD75568.1"/>
    <property type="molecule type" value="Genomic_DNA"/>
</dbReference>
<feature type="transmembrane region" description="Helical" evidence="6">
    <location>
        <begin position="274"/>
        <end position="296"/>
    </location>
</feature>
<dbReference type="InterPro" id="IPR025405">
    <property type="entry name" value="DUF4131"/>
</dbReference>
<organism evidence="9 10">
    <name type="scientific">Anaerofustis stercorihominis</name>
    <dbReference type="NCBI Taxonomy" id="214853"/>
    <lineage>
        <taxon>Bacteria</taxon>
        <taxon>Bacillati</taxon>
        <taxon>Bacillota</taxon>
        <taxon>Clostridia</taxon>
        <taxon>Eubacteriales</taxon>
        <taxon>Eubacteriaceae</taxon>
        <taxon>Anaerofustis</taxon>
    </lineage>
</organism>
<evidence type="ECO:0000259" key="7">
    <source>
        <dbReference type="Pfam" id="PF03772"/>
    </source>
</evidence>
<feature type="domain" description="DUF4131" evidence="8">
    <location>
        <begin position="62"/>
        <end position="208"/>
    </location>
</feature>
<dbReference type="NCBIfam" id="TIGR00360">
    <property type="entry name" value="ComEC_N-term"/>
    <property type="match status" value="1"/>
</dbReference>
<keyword evidence="4 6" id="KW-1133">Transmembrane helix</keyword>
<evidence type="ECO:0000256" key="4">
    <source>
        <dbReference type="ARBA" id="ARBA00022989"/>
    </source>
</evidence>
<proteinExistence type="predicted"/>
<protein>
    <submittedName>
        <fullName evidence="9">ComEC family competence protein</fullName>
    </submittedName>
</protein>
<comment type="caution">
    <text evidence="9">The sequence shown here is derived from an EMBL/GenBank/DDBJ whole genome shotgun (WGS) entry which is preliminary data.</text>
</comment>
<dbReference type="Proteomes" id="UP000261212">
    <property type="component" value="Unassembled WGS sequence"/>
</dbReference>
<keyword evidence="5 6" id="KW-0472">Membrane</keyword>
<evidence type="ECO:0000256" key="1">
    <source>
        <dbReference type="ARBA" id="ARBA00004651"/>
    </source>
</evidence>
<reference evidence="9 10" key="1">
    <citation type="submission" date="2018-08" db="EMBL/GenBank/DDBJ databases">
        <title>A genome reference for cultivated species of the human gut microbiota.</title>
        <authorList>
            <person name="Zou Y."/>
            <person name="Xue W."/>
            <person name="Luo G."/>
        </authorList>
    </citation>
    <scope>NUCLEOTIDE SEQUENCE [LARGE SCALE GENOMIC DNA]</scope>
    <source>
        <strain evidence="9 10">AM25-6</strain>
    </source>
</reference>
<evidence type="ECO:0000313" key="10">
    <source>
        <dbReference type="Proteomes" id="UP000261212"/>
    </source>
</evidence>
<feature type="transmembrane region" description="Helical" evidence="6">
    <location>
        <begin position="408"/>
        <end position="428"/>
    </location>
</feature>
<gene>
    <name evidence="9" type="ORF">DW687_04380</name>
</gene>
<dbReference type="Pfam" id="PF03772">
    <property type="entry name" value="Competence"/>
    <property type="match status" value="1"/>
</dbReference>
<dbReference type="InterPro" id="IPR004477">
    <property type="entry name" value="ComEC_N"/>
</dbReference>
<dbReference type="AlphaFoldDB" id="A0A3E3E3U3"/>
<feature type="transmembrane region" description="Helical" evidence="6">
    <location>
        <begin position="502"/>
        <end position="523"/>
    </location>
</feature>
<name>A0A3E3E3U3_9FIRM</name>
<keyword evidence="3 6" id="KW-0812">Transmembrane</keyword>
<accession>A0A3E3E3U3</accession>
<feature type="transmembrane region" description="Helical" evidence="6">
    <location>
        <begin position="35"/>
        <end position="55"/>
    </location>
</feature>
<feature type="transmembrane region" description="Helical" evidence="6">
    <location>
        <begin position="61"/>
        <end position="78"/>
    </location>
</feature>
<sequence length="531" mass="61543">MDNYPLISFRLVVLKATSYMLKFKKNVEIRKIDMNIKRPAVIIFLYILYGLLMSYFNAENIIFFSLLLISFVLLFILFRDISLRIIFIICILLSTFTFYHTSYRLDYISELDKFTDDNISITAQVVSAPSYKEKTTWIYVKDVKYELNGKIHTSKDKLQIVIYNDNGKYKVGSYYRFYGKVKHPIALKGFNYNLFLRTLNVYNYMNVNYKNIDFVREDHFPFYLDKAFVLRDRYKSNLEINMKSEDNVNLLMGMLFSEKNVDDETYANFKITGLSHVLAVSGLHVGLIYAVIVYFLSMFDIKKRYRVFIIAPVLFIYVMLAGMSFSATRAMMLCLFNEVLSMKHEEDNDPFNHTFIIASILLLINPLSIFHVSFQLSFSAVMGIFLLSPVMRNKLLDVFNEDNNIVKYFIELFCISTSAYLFTLPIIINTFGAMSVISILCNLIIVPFIAPIIIMGLIGGLSGRFVFGYIVLNLLDMILTFIRRLVKILASVPFASVSVGHLNIVVLFLYYTLLLIFAGYITISKKKKSEF</sequence>
<dbReference type="PANTHER" id="PTHR30619:SF1">
    <property type="entry name" value="RECOMBINATION PROTEIN 2"/>
    <property type="match status" value="1"/>
</dbReference>
<evidence type="ECO:0000256" key="5">
    <source>
        <dbReference type="ARBA" id="ARBA00023136"/>
    </source>
</evidence>
<comment type="subcellular location">
    <subcellularLocation>
        <location evidence="1">Cell membrane</location>
        <topology evidence="1">Multi-pass membrane protein</topology>
    </subcellularLocation>
</comment>
<feature type="transmembrane region" description="Helical" evidence="6">
    <location>
        <begin position="85"/>
        <end position="103"/>
    </location>
</feature>
<evidence type="ECO:0000256" key="2">
    <source>
        <dbReference type="ARBA" id="ARBA00022475"/>
    </source>
</evidence>
<evidence type="ECO:0000259" key="8">
    <source>
        <dbReference type="Pfam" id="PF13567"/>
    </source>
</evidence>
<feature type="domain" description="ComEC/Rec2-related protein" evidence="7">
    <location>
        <begin position="258"/>
        <end position="519"/>
    </location>
</feature>
<evidence type="ECO:0000256" key="6">
    <source>
        <dbReference type="SAM" id="Phobius"/>
    </source>
</evidence>
<dbReference type="InterPro" id="IPR023298">
    <property type="entry name" value="ATPase_P-typ_TM_dom_sf"/>
</dbReference>
<dbReference type="SUPFAM" id="SSF81665">
    <property type="entry name" value="Calcium ATPase, transmembrane domain M"/>
    <property type="match status" value="1"/>
</dbReference>
<feature type="transmembrane region" description="Helical" evidence="6">
    <location>
        <begin position="465"/>
        <end position="482"/>
    </location>
</feature>
<dbReference type="InterPro" id="IPR052159">
    <property type="entry name" value="Competence_DNA_uptake"/>
</dbReference>
<evidence type="ECO:0000256" key="3">
    <source>
        <dbReference type="ARBA" id="ARBA00022692"/>
    </source>
</evidence>